<reference evidence="7" key="1">
    <citation type="journal article" date="2006" name="PLoS Biol.">
        <title>Macronuclear genome sequence of the ciliate Tetrahymena thermophila, a model eukaryote.</title>
        <authorList>
            <person name="Eisen J.A."/>
            <person name="Coyne R.S."/>
            <person name="Wu M."/>
            <person name="Wu D."/>
            <person name="Thiagarajan M."/>
            <person name="Wortman J.R."/>
            <person name="Badger J.H."/>
            <person name="Ren Q."/>
            <person name="Amedeo P."/>
            <person name="Jones K.M."/>
            <person name="Tallon L.J."/>
            <person name="Delcher A.L."/>
            <person name="Salzberg S.L."/>
            <person name="Silva J.C."/>
            <person name="Haas B.J."/>
            <person name="Majoros W.H."/>
            <person name="Farzad M."/>
            <person name="Carlton J.M."/>
            <person name="Smith R.K. Jr."/>
            <person name="Garg J."/>
            <person name="Pearlman R.E."/>
            <person name="Karrer K.M."/>
            <person name="Sun L."/>
            <person name="Manning G."/>
            <person name="Elde N.C."/>
            <person name="Turkewitz A.P."/>
            <person name="Asai D.J."/>
            <person name="Wilkes D.E."/>
            <person name="Wang Y."/>
            <person name="Cai H."/>
            <person name="Collins K."/>
            <person name="Stewart B.A."/>
            <person name="Lee S.R."/>
            <person name="Wilamowska K."/>
            <person name="Weinberg Z."/>
            <person name="Ruzzo W.L."/>
            <person name="Wloga D."/>
            <person name="Gaertig J."/>
            <person name="Frankel J."/>
            <person name="Tsao C.-C."/>
            <person name="Gorovsky M.A."/>
            <person name="Keeling P.J."/>
            <person name="Waller R.F."/>
            <person name="Patron N.J."/>
            <person name="Cherry J.M."/>
            <person name="Stover N.A."/>
            <person name="Krieger C.J."/>
            <person name="del Toro C."/>
            <person name="Ryder H.F."/>
            <person name="Williamson S.C."/>
            <person name="Barbeau R.A."/>
            <person name="Hamilton E.P."/>
            <person name="Orias E."/>
        </authorList>
    </citation>
    <scope>NUCLEOTIDE SEQUENCE [LARGE SCALE GENOMIC DNA]</scope>
    <source>
        <strain evidence="7">SB210</strain>
    </source>
</reference>
<accession>Q22M14</accession>
<dbReference type="PANTHER" id="PTHR44196">
    <property type="entry name" value="DEHYDROGENASE/REDUCTASE SDR FAMILY MEMBER 7B"/>
    <property type="match status" value="1"/>
</dbReference>
<dbReference type="PANTHER" id="PTHR44196:SF1">
    <property type="entry name" value="DEHYDROGENASE_REDUCTASE SDR FAMILY MEMBER 7B"/>
    <property type="match status" value="1"/>
</dbReference>
<evidence type="ECO:0000256" key="2">
    <source>
        <dbReference type="ARBA" id="ARBA00023002"/>
    </source>
</evidence>
<keyword evidence="2" id="KW-0560">Oxidoreductase</keyword>
<dbReference type="InterPro" id="IPR002347">
    <property type="entry name" value="SDR_fam"/>
</dbReference>
<dbReference type="PROSITE" id="PS00061">
    <property type="entry name" value="ADH_SHORT"/>
    <property type="match status" value="1"/>
</dbReference>
<evidence type="ECO:0000256" key="1">
    <source>
        <dbReference type="ARBA" id="ARBA00006484"/>
    </source>
</evidence>
<evidence type="ECO:0000313" key="7">
    <source>
        <dbReference type="Proteomes" id="UP000009168"/>
    </source>
</evidence>
<evidence type="ECO:0000313" key="6">
    <source>
        <dbReference type="EMBL" id="EAR86547.1"/>
    </source>
</evidence>
<dbReference type="SUPFAM" id="SSF51735">
    <property type="entry name" value="NAD(P)-binding Rossmann-fold domains"/>
    <property type="match status" value="1"/>
</dbReference>
<name>Q22M14_TETTS</name>
<comment type="similarity">
    <text evidence="1 4">Belongs to the short-chain dehydrogenases/reductases (SDR) family.</text>
</comment>
<sequence>MGILAVALVLIVIKKLYNWIQIKLVKPNFEGKTVWITGASSGIGEQLAKDFSRLGASLIISSRKIQDLEKVKSQCKDPSKVTVLPLDMSKTKEVIKQTEDFIKDLEKQNKKLDIVIENAGVSMRSEFKDYSYENHEYMTNLNYNGPVAHVKGLLDHFIRNKSGHIVLINSIAGLLSPGMRTSYVGSKHALRGFFDSLRAEVSEFNIKVSSIYPGYVQTNVSANALSGEAGQSFGKTDGNIQEGETIEKFAEQAMLAIYKQKNDAVITKSIKHELGVYMRNVSFDLVHWLTRKNVQQQKDALKKAV</sequence>
<feature type="coiled-coil region" evidence="5">
    <location>
        <begin position="88"/>
        <end position="115"/>
    </location>
</feature>
<dbReference type="InterPro" id="IPR036291">
    <property type="entry name" value="NAD(P)-bd_dom_sf"/>
</dbReference>
<dbReference type="Proteomes" id="UP000009168">
    <property type="component" value="Unassembled WGS sequence"/>
</dbReference>
<dbReference type="GO" id="GO:0016491">
    <property type="term" value="F:oxidoreductase activity"/>
    <property type="evidence" value="ECO:0007669"/>
    <property type="project" value="UniProtKB-KW"/>
</dbReference>
<dbReference type="OMA" id="WISTHPV"/>
<organism evidence="6 7">
    <name type="scientific">Tetrahymena thermophila (strain SB210)</name>
    <dbReference type="NCBI Taxonomy" id="312017"/>
    <lineage>
        <taxon>Eukaryota</taxon>
        <taxon>Sar</taxon>
        <taxon>Alveolata</taxon>
        <taxon>Ciliophora</taxon>
        <taxon>Intramacronucleata</taxon>
        <taxon>Oligohymenophorea</taxon>
        <taxon>Hymenostomatida</taxon>
        <taxon>Tetrahymenina</taxon>
        <taxon>Tetrahymenidae</taxon>
        <taxon>Tetrahymena</taxon>
    </lineage>
</organism>
<dbReference type="HOGENOM" id="CLU_010194_2_1_1"/>
<evidence type="ECO:0000256" key="3">
    <source>
        <dbReference type="ARBA" id="ARBA00037096"/>
    </source>
</evidence>
<dbReference type="OrthoDB" id="1274115at2759"/>
<dbReference type="Pfam" id="PF00106">
    <property type="entry name" value="adh_short"/>
    <property type="match status" value="1"/>
</dbReference>
<dbReference type="RefSeq" id="XP_977206.1">
    <property type="nucleotide sequence ID" value="XM_972113.3"/>
</dbReference>
<evidence type="ECO:0000256" key="4">
    <source>
        <dbReference type="RuleBase" id="RU000363"/>
    </source>
</evidence>
<dbReference type="PRINTS" id="PR00081">
    <property type="entry name" value="GDHRDH"/>
</dbReference>
<dbReference type="InterPro" id="IPR020904">
    <property type="entry name" value="Sc_DH/Rdtase_CS"/>
</dbReference>
<proteinExistence type="inferred from homology"/>
<dbReference type="Gene3D" id="3.40.50.720">
    <property type="entry name" value="NAD(P)-binding Rossmann-like Domain"/>
    <property type="match status" value="1"/>
</dbReference>
<evidence type="ECO:0000256" key="5">
    <source>
        <dbReference type="SAM" id="Coils"/>
    </source>
</evidence>
<gene>
    <name evidence="6" type="ORF">TTHERM_00039050</name>
</gene>
<dbReference type="KEGG" id="tet:TTHERM_00039050"/>
<dbReference type="InParanoid" id="Q22M14"/>
<dbReference type="AlphaFoldDB" id="Q22M14"/>
<dbReference type="STRING" id="312017.Q22M14"/>
<dbReference type="CDD" id="cd05332">
    <property type="entry name" value="11beta-HSD1_like_SDR_c"/>
    <property type="match status" value="1"/>
</dbReference>
<dbReference type="GeneID" id="7841419"/>
<dbReference type="EMBL" id="GG662720">
    <property type="protein sequence ID" value="EAR86547.1"/>
    <property type="molecule type" value="Genomic_DNA"/>
</dbReference>
<dbReference type="GO" id="GO:0016020">
    <property type="term" value="C:membrane"/>
    <property type="evidence" value="ECO:0007669"/>
    <property type="project" value="TreeGrafter"/>
</dbReference>
<protein>
    <submittedName>
        <fullName evidence="6">Enoyl-(Acyl carrier) reductase</fullName>
    </submittedName>
</protein>
<comment type="function">
    <text evidence="3">Putative oxidoreductase.</text>
</comment>
<keyword evidence="7" id="KW-1185">Reference proteome</keyword>
<keyword evidence="5" id="KW-0175">Coiled coil</keyword>
<dbReference type="eggNOG" id="KOG1205">
    <property type="taxonomic scope" value="Eukaryota"/>
</dbReference>
<dbReference type="PRINTS" id="PR00080">
    <property type="entry name" value="SDRFAMILY"/>
</dbReference>